<dbReference type="Pfam" id="PF01261">
    <property type="entry name" value="AP_endonuc_2"/>
    <property type="match status" value="1"/>
</dbReference>
<dbReference type="Gene3D" id="3.20.20.150">
    <property type="entry name" value="Divalent-metal-dependent TIM barrel enzymes"/>
    <property type="match status" value="1"/>
</dbReference>
<accession>A0A5C6EB17</accession>
<evidence type="ECO:0000259" key="1">
    <source>
        <dbReference type="Pfam" id="PF01261"/>
    </source>
</evidence>
<dbReference type="PANTHER" id="PTHR12110">
    <property type="entry name" value="HYDROXYPYRUVATE ISOMERASE"/>
    <property type="match status" value="1"/>
</dbReference>
<dbReference type="InterPro" id="IPR050312">
    <property type="entry name" value="IolE/XylAMocC-like"/>
</dbReference>
<comment type="caution">
    <text evidence="2">The sequence shown here is derived from an EMBL/GenBank/DDBJ whole genome shotgun (WGS) entry which is preliminary data.</text>
</comment>
<evidence type="ECO:0000313" key="2">
    <source>
        <dbReference type="EMBL" id="TWU46933.1"/>
    </source>
</evidence>
<name>A0A5C6EB17_9BACT</name>
<keyword evidence="2" id="KW-0413">Isomerase</keyword>
<dbReference type="AlphaFoldDB" id="A0A5C6EB17"/>
<feature type="domain" description="Xylose isomerase-like TIM barrel" evidence="1">
    <location>
        <begin position="45"/>
        <end position="259"/>
    </location>
</feature>
<gene>
    <name evidence="2" type="ORF">Poly59_59070</name>
</gene>
<proteinExistence type="predicted"/>
<dbReference type="SUPFAM" id="SSF51658">
    <property type="entry name" value="Xylose isomerase-like"/>
    <property type="match status" value="1"/>
</dbReference>
<dbReference type="Proteomes" id="UP000317977">
    <property type="component" value="Unassembled WGS sequence"/>
</dbReference>
<dbReference type="InterPro" id="IPR036237">
    <property type="entry name" value="Xyl_isomerase-like_sf"/>
</dbReference>
<protein>
    <submittedName>
        <fullName evidence="2">Xylose isomerase-like TIM barrel</fullName>
    </submittedName>
</protein>
<organism evidence="2 3">
    <name type="scientific">Rubripirellula reticaptiva</name>
    <dbReference type="NCBI Taxonomy" id="2528013"/>
    <lineage>
        <taxon>Bacteria</taxon>
        <taxon>Pseudomonadati</taxon>
        <taxon>Planctomycetota</taxon>
        <taxon>Planctomycetia</taxon>
        <taxon>Pirellulales</taxon>
        <taxon>Pirellulaceae</taxon>
        <taxon>Rubripirellula</taxon>
    </lineage>
</organism>
<evidence type="ECO:0000313" key="3">
    <source>
        <dbReference type="Proteomes" id="UP000317977"/>
    </source>
</evidence>
<dbReference type="PANTHER" id="PTHR12110:SF21">
    <property type="entry name" value="XYLOSE ISOMERASE-LIKE TIM BARREL DOMAIN-CONTAINING PROTEIN"/>
    <property type="match status" value="1"/>
</dbReference>
<keyword evidence="3" id="KW-1185">Reference proteome</keyword>
<sequence>MAATALAGLGNQACGQDSRNEFRLNYSLASCMYGYAELATVLPEVAKSGASSIDIWPMIHGNQREQINKMGEESFAALLDQHDVTLGCLTQYKLGPFGLGDELLFAKRFGCPLIVVGGSGPKHLKGDELKSAVGKFAQQMRPHLEQAAECNVTIAIENHGNNLIESPDSMKWLIELCDHPNLGIALAPYHLPQDPHAIAKLIRDIGPRLSVFYAWQHGMGSVEKLPKEQELLQMPGRGDLDFAPLVNALRQINFAGPTEVFMHPVPRGVPILETPEAVTAEVNRGRVYLNGCLNA</sequence>
<reference evidence="2 3" key="1">
    <citation type="submission" date="2019-02" db="EMBL/GenBank/DDBJ databases">
        <title>Deep-cultivation of Planctomycetes and their phenomic and genomic characterization uncovers novel biology.</title>
        <authorList>
            <person name="Wiegand S."/>
            <person name="Jogler M."/>
            <person name="Boedeker C."/>
            <person name="Pinto D."/>
            <person name="Vollmers J."/>
            <person name="Rivas-Marin E."/>
            <person name="Kohn T."/>
            <person name="Peeters S.H."/>
            <person name="Heuer A."/>
            <person name="Rast P."/>
            <person name="Oberbeckmann S."/>
            <person name="Bunk B."/>
            <person name="Jeske O."/>
            <person name="Meyerdierks A."/>
            <person name="Storesund J.E."/>
            <person name="Kallscheuer N."/>
            <person name="Luecker S."/>
            <person name="Lage O.M."/>
            <person name="Pohl T."/>
            <person name="Merkel B.J."/>
            <person name="Hornburger P."/>
            <person name="Mueller R.-W."/>
            <person name="Bruemmer F."/>
            <person name="Labrenz M."/>
            <person name="Spormann A.M."/>
            <person name="Op Den Camp H."/>
            <person name="Overmann J."/>
            <person name="Amann R."/>
            <person name="Jetten M.S.M."/>
            <person name="Mascher T."/>
            <person name="Medema M.H."/>
            <person name="Devos D.P."/>
            <person name="Kaster A.-K."/>
            <person name="Ovreas L."/>
            <person name="Rohde M."/>
            <person name="Galperin M.Y."/>
            <person name="Jogler C."/>
        </authorList>
    </citation>
    <scope>NUCLEOTIDE SEQUENCE [LARGE SCALE GENOMIC DNA]</scope>
    <source>
        <strain evidence="2 3">Poly59</strain>
    </source>
</reference>
<dbReference type="GO" id="GO:0016853">
    <property type="term" value="F:isomerase activity"/>
    <property type="evidence" value="ECO:0007669"/>
    <property type="project" value="UniProtKB-KW"/>
</dbReference>
<dbReference type="EMBL" id="SJPX01000006">
    <property type="protein sequence ID" value="TWU46933.1"/>
    <property type="molecule type" value="Genomic_DNA"/>
</dbReference>
<dbReference type="InterPro" id="IPR013022">
    <property type="entry name" value="Xyl_isomerase-like_TIM-brl"/>
</dbReference>